<evidence type="ECO:0000313" key="2">
    <source>
        <dbReference type="Proteomes" id="UP000218542"/>
    </source>
</evidence>
<dbReference type="EMBL" id="BAOS01000004">
    <property type="protein sequence ID" value="GAX59903.1"/>
    <property type="molecule type" value="Genomic_DNA"/>
</dbReference>
<evidence type="ECO:0000313" key="1">
    <source>
        <dbReference type="EMBL" id="GAX59903.1"/>
    </source>
</evidence>
<keyword evidence="2" id="KW-1185">Reference proteome</keyword>
<sequence length="194" mass="22627">MDTETKACPMCGETILAVAKKCKHCLEYFEINNDSSGKKSNKYTDDEIKSYLSRLPEYDANYGVYKIVKKYREINLKDLINQLSKDYFSVTHDYVVKMLDDLIRLGVIDQYKIAEEIICSFNDNRQQYTKKNIDNSKLIKSNARNIENEIKDYIPELYDAVLINDIYSFIRVNKAVTLKDITNKVRLCEGRTTI</sequence>
<dbReference type="AlphaFoldDB" id="A0A286TVK6"/>
<gene>
    <name evidence="1" type="ORF">SCALIN_C04_0391</name>
</gene>
<organism evidence="1 2">
    <name type="scientific">Candidatus Scalindua japonica</name>
    <dbReference type="NCBI Taxonomy" id="1284222"/>
    <lineage>
        <taxon>Bacteria</taxon>
        <taxon>Pseudomonadati</taxon>
        <taxon>Planctomycetota</taxon>
        <taxon>Candidatus Brocadiia</taxon>
        <taxon>Candidatus Brocadiales</taxon>
        <taxon>Candidatus Scalinduaceae</taxon>
        <taxon>Candidatus Scalindua</taxon>
    </lineage>
</organism>
<accession>A0A286TVK6</accession>
<dbReference type="RefSeq" id="WP_096893027.1">
    <property type="nucleotide sequence ID" value="NZ_BAOS01000004.1"/>
</dbReference>
<reference evidence="1 2" key="1">
    <citation type="journal article" date="2017" name="Environ. Microbiol. Rep.">
        <title>Genetic diversity of marine anaerobic ammonium-oxidizing bacteria as revealed by genomic and proteomic analyses of 'Candidatus Scalindua japonica'.</title>
        <authorList>
            <person name="Oshiki M."/>
            <person name="Mizuto K."/>
            <person name="Kimura Z."/>
            <person name="Kindaichi T."/>
            <person name="Satoh H."/>
            <person name="Okabe S."/>
        </authorList>
    </citation>
    <scope>NUCLEOTIDE SEQUENCE [LARGE SCALE GENOMIC DNA]</scope>
    <source>
        <strain evidence="2">husup-a2</strain>
    </source>
</reference>
<comment type="caution">
    <text evidence="1">The sequence shown here is derived from an EMBL/GenBank/DDBJ whole genome shotgun (WGS) entry which is preliminary data.</text>
</comment>
<dbReference type="Proteomes" id="UP000218542">
    <property type="component" value="Unassembled WGS sequence"/>
</dbReference>
<dbReference type="OrthoDB" id="287567at2"/>
<proteinExistence type="predicted"/>
<protein>
    <submittedName>
        <fullName evidence="1">Uncharacterized protein</fullName>
    </submittedName>
</protein>
<name>A0A286TVK6_9BACT</name>